<protein>
    <submittedName>
        <fullName evidence="2">Transposase</fullName>
    </submittedName>
</protein>
<feature type="region of interest" description="Disordered" evidence="1">
    <location>
        <begin position="151"/>
        <end position="170"/>
    </location>
</feature>
<reference evidence="4 5" key="1">
    <citation type="submission" date="2019-08" db="EMBL/GenBank/DDBJ databases">
        <title>Draft genome sequences of two oriental melons (Cucumis melo L. var makuwa).</title>
        <authorList>
            <person name="Kwon S.-Y."/>
        </authorList>
    </citation>
    <scope>NUCLEOTIDE SEQUENCE [LARGE SCALE GENOMIC DNA]</scope>
    <source>
        <strain evidence="5">cv. Chang Bougi</strain>
        <strain evidence="4">cv. SW 3</strain>
        <tissue evidence="2">Leaf</tissue>
    </source>
</reference>
<evidence type="ECO:0000313" key="4">
    <source>
        <dbReference type="Proteomes" id="UP000321393"/>
    </source>
</evidence>
<accession>A0A5A7V869</accession>
<evidence type="ECO:0000313" key="3">
    <source>
        <dbReference type="EMBL" id="TYK11662.1"/>
    </source>
</evidence>
<dbReference type="EMBL" id="SSTE01002676">
    <property type="protein sequence ID" value="KAA0063404.1"/>
    <property type="molecule type" value="Genomic_DNA"/>
</dbReference>
<evidence type="ECO:0000313" key="5">
    <source>
        <dbReference type="Proteomes" id="UP000321947"/>
    </source>
</evidence>
<dbReference type="EMBL" id="SSTD01010532">
    <property type="protein sequence ID" value="TYK11662.1"/>
    <property type="molecule type" value="Genomic_DNA"/>
</dbReference>
<dbReference type="AlphaFoldDB" id="A0A5A7V869"/>
<feature type="compositionally biased region" description="Basic and acidic residues" evidence="1">
    <location>
        <begin position="156"/>
        <end position="170"/>
    </location>
</feature>
<evidence type="ECO:0000256" key="1">
    <source>
        <dbReference type="SAM" id="MobiDB-lite"/>
    </source>
</evidence>
<dbReference type="Proteomes" id="UP000321393">
    <property type="component" value="Unassembled WGS sequence"/>
</dbReference>
<dbReference type="PANTHER" id="PTHR33018">
    <property type="entry name" value="OS10G0338966 PROTEIN-RELATED"/>
    <property type="match status" value="1"/>
</dbReference>
<dbReference type="OrthoDB" id="681398at2759"/>
<comment type="caution">
    <text evidence="2">The sequence shown here is derived from an EMBL/GenBank/DDBJ whole genome shotgun (WGS) entry which is preliminary data.</text>
</comment>
<organism evidence="2 4">
    <name type="scientific">Cucumis melo var. makuwa</name>
    <name type="common">Oriental melon</name>
    <dbReference type="NCBI Taxonomy" id="1194695"/>
    <lineage>
        <taxon>Eukaryota</taxon>
        <taxon>Viridiplantae</taxon>
        <taxon>Streptophyta</taxon>
        <taxon>Embryophyta</taxon>
        <taxon>Tracheophyta</taxon>
        <taxon>Spermatophyta</taxon>
        <taxon>Magnoliopsida</taxon>
        <taxon>eudicotyledons</taxon>
        <taxon>Gunneridae</taxon>
        <taxon>Pentapetalae</taxon>
        <taxon>rosids</taxon>
        <taxon>fabids</taxon>
        <taxon>Cucurbitales</taxon>
        <taxon>Cucurbitaceae</taxon>
        <taxon>Benincaseae</taxon>
        <taxon>Cucumis</taxon>
    </lineage>
</organism>
<proteinExistence type="predicted"/>
<dbReference type="PANTHER" id="PTHR33018:SF31">
    <property type="entry name" value="TRANSPOSASE, PTTA_EN_SPM, PLANT"/>
    <property type="match status" value="1"/>
</dbReference>
<gene>
    <name evidence="3" type="ORF">E5676_scaffold828G00340</name>
    <name evidence="2" type="ORF">E6C27_scaffold508G00380</name>
</gene>
<sequence length="364" mass="41814">MNNDYRLNIIDHSVMTELHEGKVILNTIRWLARGPNPSAMMYEGVMKKSEEGKEKQKQHNYNHRTSKKGYTNLMEELKAPLLDPIDRCIVWKQALMNRKGQFPDEEMKEAVNRIVSEEDIITHALGGKDQPGIVDSVGKYVTKKKYFHTATQPKTNQKDDEKALSEEQDQMAKRVKELEVELLKMKEKDDCVRELKEEPESQKDIEDVVELNEEINVNIGKENEQLEGKTLKKMKVGIPCKLTFEMKEHVVAWRTIFDSDVEGDNVKVAIDVVVDEDCAILIPTKQGIYKMSQRDFSSMRPIAISCLDAYIMYLYTLMESAKTLNPYKFFDAGSISYGSSKEESAQLLTARLLGTYYDQLLLIP</sequence>
<dbReference type="Proteomes" id="UP000321947">
    <property type="component" value="Unassembled WGS sequence"/>
</dbReference>
<name>A0A5A7V869_CUCMM</name>
<evidence type="ECO:0000313" key="2">
    <source>
        <dbReference type="EMBL" id="KAA0063404.1"/>
    </source>
</evidence>